<feature type="domain" description="Choline/carnitine acyltransferase" evidence="5">
    <location>
        <begin position="55"/>
        <end position="657"/>
    </location>
</feature>
<sequence length="689" mass="78510">MPPVLTASSLLRPSIAPTFRGQRLRNKTGMLFALLHTQPNTSLPTFHHQSALPKLPVPPLRQTLEKYIQSLEPFLLLESQNGNQDIDQERARRVEWARNFETGVGLHCQQRLQELAARSPYNWLDDNFWLRKAYLENRAPLLVHSNWWLALQDDLSVPDSIRLFSRPEPFNIWQLRRAAWTVKRMLEYKQLLDTESIPPDMIRGVPLCMSHYKRMFNMTRIPQENMDRLHKASSSNPAARRITVLVRNHMFSVDVYDEKGSFIGVNAMTERLRECTAQAQQSKPATSIPILTADDRQTWAKNREYLANLSPVNQMNLLEIDSSLFCLSLDGITSRLQEQAAHSQLDELTNPRWDDHLHNTAYGQRGHNRWFDKTVTMSVESNTRLGMMGEHSPCDALIPSILGDFCVKEPMAIEEFQTSPTQSSSGPGWRQLAWTIDSHIKRECQRVDVQCRQLIEDSDDSQLWFEDFGVDLMRSAKLSPDAFIQMALQLAWNLDQGKVTAVYETGSTRLFLHGRTEVIRSLSTQSLQWVQAMNDPNERQSTRLRLLIAAIKEHNMKTRDASTGAGIDRHLMALRLVMQPGETAELFEDSLFGSSQEWKLSTSGLSAGDRFIGTGFGCPYPDGYGINYLAGARILKFGIESKRSCATTSTRAFKMALVNSLQRMRETCEEGYAEMTANGSQEELVQSRL</sequence>
<evidence type="ECO:0000313" key="6">
    <source>
        <dbReference type="EMBL" id="KIM26272.1"/>
    </source>
</evidence>
<dbReference type="InterPro" id="IPR000542">
    <property type="entry name" value="Carn_acyl_trans"/>
</dbReference>
<evidence type="ECO:0000256" key="4">
    <source>
        <dbReference type="PIRSR" id="PIRSR600542-1"/>
    </source>
</evidence>
<dbReference type="EMBL" id="KN824307">
    <property type="protein sequence ID" value="KIM26272.1"/>
    <property type="molecule type" value="Genomic_DNA"/>
</dbReference>
<keyword evidence="7" id="KW-1185">Reference proteome</keyword>
<dbReference type="SUPFAM" id="SSF52777">
    <property type="entry name" value="CoA-dependent acyltransferases"/>
    <property type="match status" value="2"/>
</dbReference>
<dbReference type="PANTHER" id="PTHR22589">
    <property type="entry name" value="CARNITINE O-ACYLTRANSFERASE"/>
    <property type="match status" value="1"/>
</dbReference>
<gene>
    <name evidence="6" type="ORF">M408DRAFT_330655</name>
</gene>
<comment type="similarity">
    <text evidence="1">Belongs to the carnitine/choline acetyltransferase family.</text>
</comment>
<dbReference type="Gene3D" id="3.30.559.10">
    <property type="entry name" value="Chloramphenicol acetyltransferase-like domain"/>
    <property type="match status" value="1"/>
</dbReference>
<keyword evidence="2" id="KW-0808">Transferase</keyword>
<evidence type="ECO:0000256" key="3">
    <source>
        <dbReference type="ARBA" id="ARBA00023315"/>
    </source>
</evidence>
<accession>A0A0C2XAQ7</accession>
<feature type="active site" description="Proton acceptor" evidence="4">
    <location>
        <position position="391"/>
    </location>
</feature>
<dbReference type="PROSITE" id="PS00439">
    <property type="entry name" value="ACYLTRANSF_C_1"/>
    <property type="match status" value="1"/>
</dbReference>
<evidence type="ECO:0000313" key="7">
    <source>
        <dbReference type="Proteomes" id="UP000054097"/>
    </source>
</evidence>
<name>A0A0C2XAQ7_SERVB</name>
<dbReference type="GO" id="GO:0016746">
    <property type="term" value="F:acyltransferase activity"/>
    <property type="evidence" value="ECO:0007669"/>
    <property type="project" value="UniProtKB-KW"/>
</dbReference>
<organism evidence="6 7">
    <name type="scientific">Serendipita vermifera MAFF 305830</name>
    <dbReference type="NCBI Taxonomy" id="933852"/>
    <lineage>
        <taxon>Eukaryota</taxon>
        <taxon>Fungi</taxon>
        <taxon>Dikarya</taxon>
        <taxon>Basidiomycota</taxon>
        <taxon>Agaricomycotina</taxon>
        <taxon>Agaricomycetes</taxon>
        <taxon>Sebacinales</taxon>
        <taxon>Serendipitaceae</taxon>
        <taxon>Serendipita</taxon>
    </lineage>
</organism>
<reference evidence="6 7" key="1">
    <citation type="submission" date="2014-04" db="EMBL/GenBank/DDBJ databases">
        <authorList>
            <consortium name="DOE Joint Genome Institute"/>
            <person name="Kuo A."/>
            <person name="Zuccaro A."/>
            <person name="Kohler A."/>
            <person name="Nagy L.G."/>
            <person name="Floudas D."/>
            <person name="Copeland A."/>
            <person name="Barry K.W."/>
            <person name="Cichocki N."/>
            <person name="Veneault-Fourrey C."/>
            <person name="LaButti K."/>
            <person name="Lindquist E.A."/>
            <person name="Lipzen A."/>
            <person name="Lundell T."/>
            <person name="Morin E."/>
            <person name="Murat C."/>
            <person name="Sun H."/>
            <person name="Tunlid A."/>
            <person name="Henrissat B."/>
            <person name="Grigoriev I.V."/>
            <person name="Hibbett D.S."/>
            <person name="Martin F."/>
            <person name="Nordberg H.P."/>
            <person name="Cantor M.N."/>
            <person name="Hua S.X."/>
        </authorList>
    </citation>
    <scope>NUCLEOTIDE SEQUENCE [LARGE SCALE GENOMIC DNA]</scope>
    <source>
        <strain evidence="6 7">MAFF 305830</strain>
    </source>
</reference>
<evidence type="ECO:0000256" key="1">
    <source>
        <dbReference type="ARBA" id="ARBA00005232"/>
    </source>
</evidence>
<dbReference type="Pfam" id="PF00755">
    <property type="entry name" value="Carn_acyltransf"/>
    <property type="match status" value="1"/>
</dbReference>
<dbReference type="STRING" id="933852.A0A0C2XAQ7"/>
<evidence type="ECO:0000259" key="5">
    <source>
        <dbReference type="Pfam" id="PF00755"/>
    </source>
</evidence>
<evidence type="ECO:0000256" key="2">
    <source>
        <dbReference type="ARBA" id="ARBA00022679"/>
    </source>
</evidence>
<dbReference type="HOGENOM" id="CLU_013513_5_0_1"/>
<dbReference type="Gene3D" id="3.30.559.70">
    <property type="entry name" value="Choline/Carnitine o-acyltransferase, domain 2"/>
    <property type="match status" value="1"/>
</dbReference>
<protein>
    <recommendedName>
        <fullName evidence="5">Choline/carnitine acyltransferase domain-containing protein</fullName>
    </recommendedName>
</protein>
<dbReference type="Proteomes" id="UP000054097">
    <property type="component" value="Unassembled WGS sequence"/>
</dbReference>
<dbReference type="InterPro" id="IPR023213">
    <property type="entry name" value="CAT-like_dom_sf"/>
</dbReference>
<reference evidence="7" key="2">
    <citation type="submission" date="2015-01" db="EMBL/GenBank/DDBJ databases">
        <title>Evolutionary Origins and Diversification of the Mycorrhizal Mutualists.</title>
        <authorList>
            <consortium name="DOE Joint Genome Institute"/>
            <consortium name="Mycorrhizal Genomics Consortium"/>
            <person name="Kohler A."/>
            <person name="Kuo A."/>
            <person name="Nagy L.G."/>
            <person name="Floudas D."/>
            <person name="Copeland A."/>
            <person name="Barry K.W."/>
            <person name="Cichocki N."/>
            <person name="Veneault-Fourrey C."/>
            <person name="LaButti K."/>
            <person name="Lindquist E.A."/>
            <person name="Lipzen A."/>
            <person name="Lundell T."/>
            <person name="Morin E."/>
            <person name="Murat C."/>
            <person name="Riley R."/>
            <person name="Ohm R."/>
            <person name="Sun H."/>
            <person name="Tunlid A."/>
            <person name="Henrissat B."/>
            <person name="Grigoriev I.V."/>
            <person name="Hibbett D.S."/>
            <person name="Martin F."/>
        </authorList>
    </citation>
    <scope>NUCLEOTIDE SEQUENCE [LARGE SCALE GENOMIC DNA]</scope>
    <source>
        <strain evidence="7">MAFF 305830</strain>
    </source>
</reference>
<dbReference type="InterPro" id="IPR039551">
    <property type="entry name" value="Cho/carn_acyl_trans"/>
</dbReference>
<dbReference type="OrthoDB" id="240216at2759"/>
<dbReference type="InterPro" id="IPR042231">
    <property type="entry name" value="Cho/carn_acyl_trans_2"/>
</dbReference>
<dbReference type="AlphaFoldDB" id="A0A0C2XAQ7"/>
<keyword evidence="3" id="KW-0012">Acyltransferase</keyword>
<proteinExistence type="inferred from homology"/>
<dbReference type="PANTHER" id="PTHR22589:SF107">
    <property type="entry name" value="CHOLINE_CARNITINE ACYLTRANSFERASE DOMAIN-CONTAINING PROTEIN"/>
    <property type="match status" value="1"/>
</dbReference>